<dbReference type="InterPro" id="IPR039353">
    <property type="entry name" value="TF_Adf1"/>
</dbReference>
<feature type="domain" description="MADF" evidence="2">
    <location>
        <begin position="7"/>
        <end position="108"/>
    </location>
</feature>
<evidence type="ECO:0000313" key="3">
    <source>
        <dbReference type="Proteomes" id="UP000694846"/>
    </source>
</evidence>
<dbReference type="GO" id="GO:0005667">
    <property type="term" value="C:transcription regulator complex"/>
    <property type="evidence" value="ECO:0007669"/>
    <property type="project" value="TreeGrafter"/>
</dbReference>
<dbReference type="PANTHER" id="PTHR12243">
    <property type="entry name" value="MADF DOMAIN TRANSCRIPTION FACTOR"/>
    <property type="match status" value="1"/>
</dbReference>
<dbReference type="Proteomes" id="UP000694846">
    <property type="component" value="Unplaced"/>
</dbReference>
<dbReference type="RefSeq" id="XP_025420204.1">
    <property type="nucleotide sequence ID" value="XM_025564419.1"/>
</dbReference>
<evidence type="ECO:0000256" key="1">
    <source>
        <dbReference type="SAM" id="MobiDB-lite"/>
    </source>
</evidence>
<evidence type="ECO:0000259" key="2">
    <source>
        <dbReference type="PROSITE" id="PS51029"/>
    </source>
</evidence>
<reference evidence="4" key="1">
    <citation type="submission" date="2025-08" db="UniProtKB">
        <authorList>
            <consortium name="RefSeq"/>
        </authorList>
    </citation>
    <scope>IDENTIFICATION</scope>
    <source>
        <tissue evidence="4">Whole body</tissue>
    </source>
</reference>
<feature type="compositionally biased region" description="Acidic residues" evidence="1">
    <location>
        <begin position="122"/>
        <end position="132"/>
    </location>
</feature>
<sequence>MEVETDLLISEVEKRPAIWFMTSSEYSNRTLKRKAWEELVLIFSHVEDTEDKKKNLGKLELQKKWKSLRDGYVKELKKIKNVKSGSAAPVKSSYLFFRRLQFLQPTVHKNTTESNFETDLNYDENTETENPDQETCFKTPNKADKNSNYQQQRKKIKLHPADEHFANIIEKSLNSRNILEKKEEDEDKLFCLSLYKEIKKVP</sequence>
<dbReference type="PROSITE" id="PS51029">
    <property type="entry name" value="MADF"/>
    <property type="match status" value="1"/>
</dbReference>
<proteinExistence type="predicted"/>
<name>A0A8B8GAG6_9HEMI</name>
<dbReference type="GO" id="GO:0006357">
    <property type="term" value="P:regulation of transcription by RNA polymerase II"/>
    <property type="evidence" value="ECO:0007669"/>
    <property type="project" value="TreeGrafter"/>
</dbReference>
<dbReference type="Pfam" id="PF10545">
    <property type="entry name" value="MADF_DNA_bdg"/>
    <property type="match status" value="1"/>
</dbReference>
<accession>A0A8B8GAG6</accession>
<feature type="region of interest" description="Disordered" evidence="1">
    <location>
        <begin position="122"/>
        <end position="147"/>
    </location>
</feature>
<dbReference type="OrthoDB" id="6627638at2759"/>
<dbReference type="SMART" id="SM00595">
    <property type="entry name" value="MADF"/>
    <property type="match status" value="1"/>
</dbReference>
<dbReference type="GeneID" id="112690409"/>
<dbReference type="GO" id="GO:0005634">
    <property type="term" value="C:nucleus"/>
    <property type="evidence" value="ECO:0007669"/>
    <property type="project" value="TreeGrafter"/>
</dbReference>
<protein>
    <submittedName>
        <fullName evidence="4">Uncharacterized protein LOC112690409</fullName>
    </submittedName>
</protein>
<gene>
    <name evidence="4" type="primary">LOC112690409</name>
</gene>
<organism evidence="3 4">
    <name type="scientific">Sipha flava</name>
    <name type="common">yellow sugarcane aphid</name>
    <dbReference type="NCBI Taxonomy" id="143950"/>
    <lineage>
        <taxon>Eukaryota</taxon>
        <taxon>Metazoa</taxon>
        <taxon>Ecdysozoa</taxon>
        <taxon>Arthropoda</taxon>
        <taxon>Hexapoda</taxon>
        <taxon>Insecta</taxon>
        <taxon>Pterygota</taxon>
        <taxon>Neoptera</taxon>
        <taxon>Paraneoptera</taxon>
        <taxon>Hemiptera</taxon>
        <taxon>Sternorrhyncha</taxon>
        <taxon>Aphidomorpha</taxon>
        <taxon>Aphidoidea</taxon>
        <taxon>Aphididae</taxon>
        <taxon>Sipha</taxon>
    </lineage>
</organism>
<dbReference type="AlphaFoldDB" id="A0A8B8GAG6"/>
<keyword evidence="3" id="KW-1185">Reference proteome</keyword>
<dbReference type="InterPro" id="IPR006578">
    <property type="entry name" value="MADF-dom"/>
</dbReference>
<dbReference type="PANTHER" id="PTHR12243:SF67">
    <property type="entry name" value="COREPRESSOR OF PANGOLIN, ISOFORM A-RELATED"/>
    <property type="match status" value="1"/>
</dbReference>
<evidence type="ECO:0000313" key="4">
    <source>
        <dbReference type="RefSeq" id="XP_025420204.1"/>
    </source>
</evidence>